<accession>A0A7J7IR36</accession>
<name>A0A7J7IR36_9RHOD</name>
<feature type="region of interest" description="Disordered" evidence="1">
    <location>
        <begin position="740"/>
        <end position="763"/>
    </location>
</feature>
<dbReference type="AlphaFoldDB" id="A0A7J7IR36"/>
<dbReference type="EMBL" id="VWRR01000002">
    <property type="protein sequence ID" value="KAF6005007.1"/>
    <property type="molecule type" value="Genomic_DNA"/>
</dbReference>
<reference evidence="2 3" key="1">
    <citation type="journal article" date="2020" name="J. Phycol.">
        <title>Comparative genome analysis reveals Cyanidiococcus gen. nov., a new extremophilic red algal genus sister to Cyanidioschyzon (Cyanidioschyzonaceae, Rhodophyta).</title>
        <authorList>
            <person name="Liu S.-L."/>
            <person name="Chiang Y.-R."/>
            <person name="Yoon H.S."/>
            <person name="Fu H.-Y."/>
        </authorList>
    </citation>
    <scope>NUCLEOTIDE SEQUENCE [LARGE SCALE GENOMIC DNA]</scope>
    <source>
        <strain evidence="2 3">THAL066</strain>
    </source>
</reference>
<dbReference type="Proteomes" id="UP000530660">
    <property type="component" value="Unassembled WGS sequence"/>
</dbReference>
<evidence type="ECO:0000313" key="3">
    <source>
        <dbReference type="Proteomes" id="UP000530660"/>
    </source>
</evidence>
<sequence>MHAVESPNGFASTGREAWTDSPPMPNSFETDTNPLDGREPTPQPQSNGGGFIAALLTGIGLGFGSTQHISSDENNWKETDSGQVRESGGSFRRAGSLRDLKRTLSDPEDDLLDLDVTNACIPATTAHPVDGEDSSNAEKRSTVSQRESEPRRRLAMEDSWDLVRAVLPRYLRRTDDDAEARLLARYCLVWTAADANLFEPSRWKDASTALLKALQVAAEWAFGLQASSLGERPSPQRAVTATRGHGASIDADDLEQRWFPRRALRIHARRAHDYAIWRRAWLLEHLSLVILSDPVRMQRHWRMIHDLVHMELVTLVDQPLLSLECAIFALLRLATGFLPLAKTAAEDDNDEDNNNNNNNTLIESVFRDLRLLIPLPSTTFSAISLPIVAGLHRVLEQHSSSIPPEDGWQTICILLEHGLRQAEPCSQTAWHALTLLLKMIERHREAEAPQFPDTSFDEVLLLCLEALLTVMEQPNVNRARAAAASIYPVFRRALDRCSATGSTAPDRWLPVAGRLAQRVTSHGALSVRHEALVVLERILMEPPWQRLSETQRQYLFSGVLLPLAESLQLALINGTIPKDDPTLLERSLIRLVMILNRNWLLHHTLWRDPGPSLLSEWWMRLLDVLCGLYALATMRYSSRGNSPPFPSRRTSEYASLLGSETLAEHISETLKNTLLVMVTNGFLLPPTETCSEEREPSPSAPEEEVAASRWSNTFAKLAPLFPDLEEELWGLMARARTQATPVRNTGMATEPASEGASEALGSAPSSATVVTLVMEGSLTNIDGTTERVSDSKE</sequence>
<evidence type="ECO:0000313" key="2">
    <source>
        <dbReference type="EMBL" id="KAF6005007.1"/>
    </source>
</evidence>
<feature type="region of interest" description="Disordered" evidence="1">
    <location>
        <begin position="70"/>
        <end position="92"/>
    </location>
</feature>
<feature type="region of interest" description="Disordered" evidence="1">
    <location>
        <begin position="124"/>
        <end position="154"/>
    </location>
</feature>
<protein>
    <submittedName>
        <fullName evidence="2">Uncharacterized protein</fullName>
    </submittedName>
</protein>
<feature type="compositionally biased region" description="Basic and acidic residues" evidence="1">
    <location>
        <begin position="70"/>
        <end position="80"/>
    </location>
</feature>
<evidence type="ECO:0000256" key="1">
    <source>
        <dbReference type="SAM" id="MobiDB-lite"/>
    </source>
</evidence>
<feature type="region of interest" description="Disordered" evidence="1">
    <location>
        <begin position="1"/>
        <end position="51"/>
    </location>
</feature>
<feature type="compositionally biased region" description="Low complexity" evidence="1">
    <location>
        <begin position="750"/>
        <end position="763"/>
    </location>
</feature>
<organism evidence="2 3">
    <name type="scientific">Cyanidiococcus yangmingshanensis</name>
    <dbReference type="NCBI Taxonomy" id="2690220"/>
    <lineage>
        <taxon>Eukaryota</taxon>
        <taxon>Rhodophyta</taxon>
        <taxon>Bangiophyceae</taxon>
        <taxon>Cyanidiales</taxon>
        <taxon>Cyanidiaceae</taxon>
        <taxon>Cyanidiococcus</taxon>
    </lineage>
</organism>
<feature type="compositionally biased region" description="Basic and acidic residues" evidence="1">
    <location>
        <begin position="136"/>
        <end position="154"/>
    </location>
</feature>
<keyword evidence="3" id="KW-1185">Reference proteome</keyword>
<comment type="caution">
    <text evidence="2">The sequence shown here is derived from an EMBL/GenBank/DDBJ whole genome shotgun (WGS) entry which is preliminary data.</text>
</comment>
<gene>
    <name evidence="2" type="ORF">F1559_004864</name>
</gene>
<proteinExistence type="predicted"/>